<protein>
    <submittedName>
        <fullName evidence="3">Uncharacterized protein</fullName>
    </submittedName>
</protein>
<evidence type="ECO:0000256" key="1">
    <source>
        <dbReference type="SAM" id="MobiDB-lite"/>
    </source>
</evidence>
<feature type="region of interest" description="Disordered" evidence="1">
    <location>
        <begin position="85"/>
        <end position="123"/>
    </location>
</feature>
<feature type="chain" id="PRO_5020424608" evidence="2">
    <location>
        <begin position="26"/>
        <end position="123"/>
    </location>
</feature>
<evidence type="ECO:0000313" key="3">
    <source>
        <dbReference type="EMBL" id="RKP34287.1"/>
    </source>
</evidence>
<evidence type="ECO:0000313" key="4">
    <source>
        <dbReference type="Proteomes" id="UP000268162"/>
    </source>
</evidence>
<proteinExistence type="predicted"/>
<dbReference type="Proteomes" id="UP000268162">
    <property type="component" value="Unassembled WGS sequence"/>
</dbReference>
<dbReference type="EMBL" id="ML003269">
    <property type="protein sequence ID" value="RKP34287.1"/>
    <property type="molecule type" value="Genomic_DNA"/>
</dbReference>
<organism evidence="3 4">
    <name type="scientific">Dimargaris cristalligena</name>
    <dbReference type="NCBI Taxonomy" id="215637"/>
    <lineage>
        <taxon>Eukaryota</taxon>
        <taxon>Fungi</taxon>
        <taxon>Fungi incertae sedis</taxon>
        <taxon>Zoopagomycota</taxon>
        <taxon>Kickxellomycotina</taxon>
        <taxon>Dimargaritomycetes</taxon>
        <taxon>Dimargaritales</taxon>
        <taxon>Dimargaritaceae</taxon>
        <taxon>Dimargaris</taxon>
    </lineage>
</organism>
<name>A0A4P9ZLX0_9FUNG</name>
<sequence>MYLIKLNTAMLALVFMVGTLTNAGASLPQGLGGLYPQPIHLHRRMLSSAFKAAGQAAGRTSAKPTDAAFKRTLNTVDASIKLKNGITPASKNKPTARAGATLPPMTGSKSTATKALSGNSAKK</sequence>
<dbReference type="AlphaFoldDB" id="A0A4P9ZLX0"/>
<accession>A0A4P9ZLX0</accession>
<keyword evidence="4" id="KW-1185">Reference proteome</keyword>
<feature type="compositionally biased region" description="Polar residues" evidence="1">
    <location>
        <begin position="107"/>
        <end position="123"/>
    </location>
</feature>
<evidence type="ECO:0000256" key="2">
    <source>
        <dbReference type="SAM" id="SignalP"/>
    </source>
</evidence>
<feature type="signal peptide" evidence="2">
    <location>
        <begin position="1"/>
        <end position="25"/>
    </location>
</feature>
<gene>
    <name evidence="3" type="ORF">BJ085DRAFT_33439</name>
</gene>
<keyword evidence="2" id="KW-0732">Signal</keyword>
<reference evidence="4" key="1">
    <citation type="journal article" date="2018" name="Nat. Microbiol.">
        <title>Leveraging single-cell genomics to expand the fungal tree of life.</title>
        <authorList>
            <person name="Ahrendt S.R."/>
            <person name="Quandt C.A."/>
            <person name="Ciobanu D."/>
            <person name="Clum A."/>
            <person name="Salamov A."/>
            <person name="Andreopoulos B."/>
            <person name="Cheng J.F."/>
            <person name="Woyke T."/>
            <person name="Pelin A."/>
            <person name="Henrissat B."/>
            <person name="Reynolds N.K."/>
            <person name="Benny G.L."/>
            <person name="Smith M.E."/>
            <person name="James T.Y."/>
            <person name="Grigoriev I.V."/>
        </authorList>
    </citation>
    <scope>NUCLEOTIDE SEQUENCE [LARGE SCALE GENOMIC DNA]</scope>
    <source>
        <strain evidence="4">RSA 468</strain>
    </source>
</reference>